<dbReference type="EMBL" id="PGCI01000708">
    <property type="protein sequence ID" value="PLW19845.1"/>
    <property type="molecule type" value="Genomic_DNA"/>
</dbReference>
<feature type="region of interest" description="Disordered" evidence="1">
    <location>
        <begin position="19"/>
        <end position="95"/>
    </location>
</feature>
<dbReference type="AlphaFoldDB" id="A0A2N5T302"/>
<reference evidence="2 3" key="1">
    <citation type="submission" date="2017-11" db="EMBL/GenBank/DDBJ databases">
        <title>De novo assembly and phasing of dikaryotic genomes from two isolates of Puccinia coronata f. sp. avenae, the causal agent of oat crown rust.</title>
        <authorList>
            <person name="Miller M.E."/>
            <person name="Zhang Y."/>
            <person name="Omidvar V."/>
            <person name="Sperschneider J."/>
            <person name="Schwessinger B."/>
            <person name="Raley C."/>
            <person name="Palmer J.M."/>
            <person name="Garnica D."/>
            <person name="Upadhyaya N."/>
            <person name="Rathjen J."/>
            <person name="Taylor J.M."/>
            <person name="Park R.F."/>
            <person name="Dodds P.N."/>
            <person name="Hirsch C.D."/>
            <person name="Kianian S.F."/>
            <person name="Figueroa M."/>
        </authorList>
    </citation>
    <scope>NUCLEOTIDE SEQUENCE [LARGE SCALE GENOMIC DNA]</scope>
    <source>
        <strain evidence="2">12SD80</strain>
    </source>
</reference>
<comment type="caution">
    <text evidence="2">The sequence shown here is derived from an EMBL/GenBank/DDBJ whole genome shotgun (WGS) entry which is preliminary data.</text>
</comment>
<accession>A0A2N5T302</accession>
<dbReference type="Proteomes" id="UP000235392">
    <property type="component" value="Unassembled WGS sequence"/>
</dbReference>
<protein>
    <submittedName>
        <fullName evidence="2">Uncharacterized protein</fullName>
    </submittedName>
</protein>
<feature type="compositionally biased region" description="Polar residues" evidence="1">
    <location>
        <begin position="55"/>
        <end position="66"/>
    </location>
</feature>
<evidence type="ECO:0000313" key="3">
    <source>
        <dbReference type="Proteomes" id="UP000235392"/>
    </source>
</evidence>
<feature type="region of interest" description="Disordered" evidence="1">
    <location>
        <begin position="111"/>
        <end position="136"/>
    </location>
</feature>
<organism evidence="2 3">
    <name type="scientific">Puccinia coronata f. sp. avenae</name>
    <dbReference type="NCBI Taxonomy" id="200324"/>
    <lineage>
        <taxon>Eukaryota</taxon>
        <taxon>Fungi</taxon>
        <taxon>Dikarya</taxon>
        <taxon>Basidiomycota</taxon>
        <taxon>Pucciniomycotina</taxon>
        <taxon>Pucciniomycetes</taxon>
        <taxon>Pucciniales</taxon>
        <taxon>Pucciniaceae</taxon>
        <taxon>Puccinia</taxon>
    </lineage>
</organism>
<proteinExistence type="predicted"/>
<sequence>MPSHLRNGKDLSFEQLRAAEQAAKQDAERVRKQQQLTEIASRHSAVKQPSDRLGQYNQLPSVSDQVSAGHPPSPVGKSSAADYHSPSGDQPTFGYTFSPAALERLRQTCEQQLDVHGSGQDRPARDGAGLPARPGNSSFGSILPSPIHDYSVPAFDTSPPSGVLDFKQLEVYIARVRIVDYDFIYNFAFLA</sequence>
<gene>
    <name evidence="2" type="ORF">PCASD_17227</name>
</gene>
<evidence type="ECO:0000256" key="1">
    <source>
        <dbReference type="SAM" id="MobiDB-lite"/>
    </source>
</evidence>
<name>A0A2N5T302_9BASI</name>
<evidence type="ECO:0000313" key="2">
    <source>
        <dbReference type="EMBL" id="PLW19845.1"/>
    </source>
</evidence>